<evidence type="ECO:0000256" key="6">
    <source>
        <dbReference type="ARBA" id="ARBA00022741"/>
    </source>
</evidence>
<keyword evidence="12 13" id="KW-0472">Membrane</keyword>
<dbReference type="Pfam" id="PF17203">
    <property type="entry name" value="sCache_3_2"/>
    <property type="match status" value="1"/>
</dbReference>
<evidence type="ECO:0000256" key="5">
    <source>
        <dbReference type="ARBA" id="ARBA00022692"/>
    </source>
</evidence>
<dbReference type="SUPFAM" id="SSF55874">
    <property type="entry name" value="ATPase domain of HSP90 chaperone/DNA topoisomerase II/histidine kinase"/>
    <property type="match status" value="1"/>
</dbReference>
<name>A0ABV3HYP5_9ACTN</name>
<dbReference type="Gene3D" id="3.30.450.40">
    <property type="match status" value="1"/>
</dbReference>
<dbReference type="RefSeq" id="WP_364597544.1">
    <property type="nucleotide sequence ID" value="NZ_JBFAQK010000036.1"/>
</dbReference>
<dbReference type="CDD" id="cd16936">
    <property type="entry name" value="HATPase_RsbW-like"/>
    <property type="match status" value="1"/>
</dbReference>
<evidence type="ECO:0000256" key="1">
    <source>
        <dbReference type="ARBA" id="ARBA00004651"/>
    </source>
</evidence>
<dbReference type="InterPro" id="IPR003018">
    <property type="entry name" value="GAF"/>
</dbReference>
<dbReference type="SMART" id="SM00331">
    <property type="entry name" value="PP2C_SIG"/>
    <property type="match status" value="1"/>
</dbReference>
<dbReference type="InterPro" id="IPR036890">
    <property type="entry name" value="HATPase_C_sf"/>
</dbReference>
<dbReference type="EMBL" id="JBFAQK010000036">
    <property type="protein sequence ID" value="MEV4683690.1"/>
    <property type="molecule type" value="Genomic_DNA"/>
</dbReference>
<reference evidence="15 16" key="1">
    <citation type="submission" date="2024-06" db="EMBL/GenBank/DDBJ databases">
        <title>The Natural Products Discovery Center: Release of the First 8490 Sequenced Strains for Exploring Actinobacteria Biosynthetic Diversity.</title>
        <authorList>
            <person name="Kalkreuter E."/>
            <person name="Kautsar S.A."/>
            <person name="Yang D."/>
            <person name="Bader C.D."/>
            <person name="Teijaro C.N."/>
            <person name="Fluegel L."/>
            <person name="Davis C.M."/>
            <person name="Simpson J.R."/>
            <person name="Lauterbach L."/>
            <person name="Steele A.D."/>
            <person name="Gui C."/>
            <person name="Meng S."/>
            <person name="Li G."/>
            <person name="Viehrig K."/>
            <person name="Ye F."/>
            <person name="Su P."/>
            <person name="Kiefer A.F."/>
            <person name="Nichols A."/>
            <person name="Cepeda A.J."/>
            <person name="Yan W."/>
            <person name="Fan B."/>
            <person name="Jiang Y."/>
            <person name="Adhikari A."/>
            <person name="Zheng C.-J."/>
            <person name="Schuster L."/>
            <person name="Cowan T.M."/>
            <person name="Smanski M.J."/>
            <person name="Chevrette M.G."/>
            <person name="De Carvalho L.P.S."/>
            <person name="Shen B."/>
        </authorList>
    </citation>
    <scope>NUCLEOTIDE SEQUENCE [LARGE SCALE GENOMIC DNA]</scope>
    <source>
        <strain evidence="15 16">NPDC049344</strain>
    </source>
</reference>
<dbReference type="Gene3D" id="3.30.565.10">
    <property type="entry name" value="Histidine kinase-like ATPase, C-terminal domain"/>
    <property type="match status" value="1"/>
</dbReference>
<keyword evidence="3" id="KW-0597">Phosphoprotein</keyword>
<dbReference type="SUPFAM" id="SSF55785">
    <property type="entry name" value="PYP-like sensor domain (PAS domain)"/>
    <property type="match status" value="1"/>
</dbReference>
<evidence type="ECO:0000259" key="14">
    <source>
        <dbReference type="PROSITE" id="PS50112"/>
    </source>
</evidence>
<evidence type="ECO:0000256" key="12">
    <source>
        <dbReference type="ARBA" id="ARBA00023136"/>
    </source>
</evidence>
<sequence length="862" mass="92352">MAIVVLLAAGALLSLVLQSRYDIDREARNRSVSVAQTFARSLGLQEALRSPDPSAVLQPLAEETRRAAGVDFIVVMDTRGIRYSHPQPDRIGERFIGTIEPSLAGRVHTESVEGPLGKEIQAIVPVTSPEGDVIALVSAGLTVESVTGIAERQLPVILLAITGGLALATIGTALITRRLRRQTHGLGTHEMTRMYEHHDAVLHAVREGVLITDGEGRLLLANDEAGRLLGLPDDAEGRPVDKVGMDPRMAELLLSGRVATDEVLEAGDRLLVVNQRPTRPQGRPQGSAVTIRDSTEMQLLSSRAETARRRLKLLYDAGGDVGTTLDVVRTAEELADVAVPQLADFVTVDLADPVLKGDEPGPGADMRRTAVSGIRSDHPLYPLGSLIDFLPSTPQARGYGTGAAELVPDLHDAPGWHAQDPPRASAIVGYGIHSLIAAPLKARGVVLGVVNFWRSQKPEPFDEEDLSLAEELVGRAAVAMDNARRYTHEHNLAVTLQRSLLPQDLPEQSAVDVAHFYQPAQSGVGGDWFDVIPLPGSRVGLVVGDVVGHGLHAAATMGRLRTAVHNFSSLDLPPDELLARLDTLVQRMDQEGDSAAPNGGILGATCLYAVYDPISQNCAMARAGHMPPFVVAPDGSTTISELPAGPPLGLGGMPFETMELRLAEGSQLVLYTDGLVEERSRDIAEGMEKLRTALSHPDRDPHASRRAVLEALLPSCPSDDIALLIARTRTLGAGRVAQWDVPFDPSAVGALRGLTAERLEEWGLQELAFTTELILSELITNAIRYGAAPVRVRLVRDRTLTCEVWDASSTAPHLRYAATTDEGGRGLFLVAQLSEVWGTRYTPEGKVIWAEQVLPTAGGALA</sequence>
<dbReference type="InterPro" id="IPR001932">
    <property type="entry name" value="PPM-type_phosphatase-like_dom"/>
</dbReference>
<keyword evidence="8" id="KW-0378">Hydrolase</keyword>
<evidence type="ECO:0000256" key="8">
    <source>
        <dbReference type="ARBA" id="ARBA00022801"/>
    </source>
</evidence>
<dbReference type="InterPro" id="IPR036457">
    <property type="entry name" value="PPM-type-like_dom_sf"/>
</dbReference>
<dbReference type="InterPro" id="IPR029016">
    <property type="entry name" value="GAF-like_dom_sf"/>
</dbReference>
<protein>
    <submittedName>
        <fullName evidence="15">SpoIIE family protein phosphatase</fullName>
    </submittedName>
</protein>
<dbReference type="InterPro" id="IPR035965">
    <property type="entry name" value="PAS-like_dom_sf"/>
</dbReference>
<comment type="caution">
    <text evidence="15">The sequence shown here is derived from an EMBL/GenBank/DDBJ whole genome shotgun (WGS) entry which is preliminary data.</text>
</comment>
<dbReference type="SMART" id="SM00065">
    <property type="entry name" value="GAF"/>
    <property type="match status" value="1"/>
</dbReference>
<feature type="transmembrane region" description="Helical" evidence="13">
    <location>
        <begin position="154"/>
        <end position="175"/>
    </location>
</feature>
<dbReference type="SUPFAM" id="SSF103190">
    <property type="entry name" value="Sensory domain-like"/>
    <property type="match status" value="1"/>
</dbReference>
<dbReference type="InterPro" id="IPR003594">
    <property type="entry name" value="HATPase_dom"/>
</dbReference>
<keyword evidence="2" id="KW-1003">Cell membrane</keyword>
<evidence type="ECO:0000313" key="16">
    <source>
        <dbReference type="Proteomes" id="UP001552521"/>
    </source>
</evidence>
<dbReference type="PANTHER" id="PTHR43156">
    <property type="entry name" value="STAGE II SPORULATION PROTEIN E-RELATED"/>
    <property type="match status" value="1"/>
</dbReference>
<dbReference type="Pfam" id="PF01590">
    <property type="entry name" value="GAF"/>
    <property type="match status" value="1"/>
</dbReference>
<evidence type="ECO:0000256" key="11">
    <source>
        <dbReference type="ARBA" id="ARBA00023012"/>
    </source>
</evidence>
<dbReference type="Gene3D" id="3.60.40.10">
    <property type="entry name" value="PPM-type phosphatase domain"/>
    <property type="match status" value="1"/>
</dbReference>
<gene>
    <name evidence="15" type="ORF">AB0K36_23215</name>
</gene>
<dbReference type="Gene3D" id="3.30.450.20">
    <property type="entry name" value="PAS domain"/>
    <property type="match status" value="2"/>
</dbReference>
<evidence type="ECO:0000256" key="9">
    <source>
        <dbReference type="ARBA" id="ARBA00022840"/>
    </source>
</evidence>
<keyword evidence="7" id="KW-0418">Kinase</keyword>
<dbReference type="InterPro" id="IPR000014">
    <property type="entry name" value="PAS"/>
</dbReference>
<evidence type="ECO:0000256" key="2">
    <source>
        <dbReference type="ARBA" id="ARBA00022475"/>
    </source>
</evidence>
<evidence type="ECO:0000256" key="7">
    <source>
        <dbReference type="ARBA" id="ARBA00022777"/>
    </source>
</evidence>
<keyword evidence="11" id="KW-0902">Two-component regulatory system</keyword>
<dbReference type="Proteomes" id="UP001552521">
    <property type="component" value="Unassembled WGS sequence"/>
</dbReference>
<dbReference type="SUPFAM" id="SSF55781">
    <property type="entry name" value="GAF domain-like"/>
    <property type="match status" value="1"/>
</dbReference>
<keyword evidence="16" id="KW-1185">Reference proteome</keyword>
<dbReference type="PANTHER" id="PTHR43156:SF2">
    <property type="entry name" value="STAGE II SPORULATION PROTEIN E"/>
    <property type="match status" value="1"/>
</dbReference>
<evidence type="ECO:0000256" key="4">
    <source>
        <dbReference type="ARBA" id="ARBA00022679"/>
    </source>
</evidence>
<evidence type="ECO:0000256" key="10">
    <source>
        <dbReference type="ARBA" id="ARBA00022989"/>
    </source>
</evidence>
<dbReference type="PROSITE" id="PS50112">
    <property type="entry name" value="PAS"/>
    <property type="match status" value="1"/>
</dbReference>
<keyword evidence="9" id="KW-0067">ATP-binding</keyword>
<keyword evidence="10 13" id="KW-1133">Transmembrane helix</keyword>
<keyword evidence="4" id="KW-0808">Transferase</keyword>
<organism evidence="15 16">
    <name type="scientific">Streptomyces kurssanovii</name>
    <dbReference type="NCBI Taxonomy" id="67312"/>
    <lineage>
        <taxon>Bacteria</taxon>
        <taxon>Bacillati</taxon>
        <taxon>Actinomycetota</taxon>
        <taxon>Actinomycetes</taxon>
        <taxon>Kitasatosporales</taxon>
        <taxon>Streptomycetaceae</taxon>
        <taxon>Streptomyces</taxon>
    </lineage>
</organism>
<dbReference type="Pfam" id="PF13581">
    <property type="entry name" value="HATPase_c_2"/>
    <property type="match status" value="1"/>
</dbReference>
<keyword evidence="6" id="KW-0547">Nucleotide-binding</keyword>
<dbReference type="CDD" id="cd00130">
    <property type="entry name" value="PAS"/>
    <property type="match status" value="1"/>
</dbReference>
<dbReference type="Pfam" id="PF07228">
    <property type="entry name" value="SpoIIE"/>
    <property type="match status" value="1"/>
</dbReference>
<evidence type="ECO:0000313" key="15">
    <source>
        <dbReference type="EMBL" id="MEV4683690.1"/>
    </source>
</evidence>
<dbReference type="InterPro" id="IPR033463">
    <property type="entry name" value="sCache_3"/>
</dbReference>
<comment type="subcellular location">
    <subcellularLocation>
        <location evidence="1">Cell membrane</location>
        <topology evidence="1">Multi-pass membrane protein</topology>
    </subcellularLocation>
</comment>
<dbReference type="SMART" id="SM00091">
    <property type="entry name" value="PAS"/>
    <property type="match status" value="1"/>
</dbReference>
<evidence type="ECO:0000256" key="3">
    <source>
        <dbReference type="ARBA" id="ARBA00022553"/>
    </source>
</evidence>
<feature type="domain" description="PAS" evidence="14">
    <location>
        <begin position="194"/>
        <end position="231"/>
    </location>
</feature>
<proteinExistence type="predicted"/>
<evidence type="ECO:0000256" key="13">
    <source>
        <dbReference type="SAM" id="Phobius"/>
    </source>
</evidence>
<dbReference type="InterPro" id="IPR052016">
    <property type="entry name" value="Bact_Sigma-Reg"/>
</dbReference>
<dbReference type="InterPro" id="IPR029151">
    <property type="entry name" value="Sensor-like_sf"/>
</dbReference>
<keyword evidence="5 13" id="KW-0812">Transmembrane</keyword>
<accession>A0ABV3HYP5</accession>
<dbReference type="SUPFAM" id="SSF81606">
    <property type="entry name" value="PP2C-like"/>
    <property type="match status" value="1"/>
</dbReference>